<evidence type="ECO:0000313" key="2">
    <source>
        <dbReference type="Proteomes" id="UP000027604"/>
    </source>
</evidence>
<dbReference type="KEGG" id="jag:GJA_2388"/>
<name>W0V573_9BURK</name>
<dbReference type="Proteomes" id="UP000027604">
    <property type="component" value="Chromosome I"/>
</dbReference>
<gene>
    <name evidence="1" type="ORF">GJA_2388</name>
</gene>
<sequence>MPGWFAGRGSGLMKIKGIAIKNAMHSHFLFGLERQDGLY</sequence>
<keyword evidence="2" id="KW-1185">Reference proteome</keyword>
<organism evidence="1 2">
    <name type="scientific">Janthinobacterium agaricidamnosum NBRC 102515 = DSM 9628</name>
    <dbReference type="NCBI Taxonomy" id="1349767"/>
    <lineage>
        <taxon>Bacteria</taxon>
        <taxon>Pseudomonadati</taxon>
        <taxon>Pseudomonadota</taxon>
        <taxon>Betaproteobacteria</taxon>
        <taxon>Burkholderiales</taxon>
        <taxon>Oxalobacteraceae</taxon>
        <taxon>Janthinobacterium</taxon>
    </lineage>
</organism>
<dbReference type="EMBL" id="HG322949">
    <property type="protein sequence ID" value="CDG83021.1"/>
    <property type="molecule type" value="Genomic_DNA"/>
</dbReference>
<dbReference type="HOGENOM" id="CLU_3311067_0_0_4"/>
<dbReference type="AlphaFoldDB" id="W0V573"/>
<protein>
    <submittedName>
        <fullName evidence="1">Uncharacterized protein</fullName>
    </submittedName>
</protein>
<evidence type="ECO:0000313" key="1">
    <source>
        <dbReference type="EMBL" id="CDG83021.1"/>
    </source>
</evidence>
<accession>W0V573</accession>
<dbReference type="STRING" id="1349767.GJA_2388"/>
<proteinExistence type="predicted"/>
<reference evidence="1 2" key="1">
    <citation type="journal article" date="2015" name="Genome Announc.">
        <title>Genome Sequence of Mushroom Soft-Rot Pathogen Janthinobacterium agaricidamnosum.</title>
        <authorList>
            <person name="Graupner K."/>
            <person name="Lackner G."/>
            <person name="Hertweck C."/>
        </authorList>
    </citation>
    <scope>NUCLEOTIDE SEQUENCE [LARGE SCALE GENOMIC DNA]</scope>
    <source>
        <strain evidence="2">NBRC 102515 / DSM 9628</strain>
    </source>
</reference>